<evidence type="ECO:0000256" key="1">
    <source>
        <dbReference type="ARBA" id="ARBA00004477"/>
    </source>
</evidence>
<name>A0A8K1VCG6_9CRUS</name>
<keyword evidence="9 14" id="KW-0256">Endoplasmic reticulum</keyword>
<evidence type="ECO:0000256" key="3">
    <source>
        <dbReference type="ARBA" id="ARBA00005189"/>
    </source>
</evidence>
<evidence type="ECO:0000256" key="10">
    <source>
        <dbReference type="ARBA" id="ARBA00022989"/>
    </source>
</evidence>
<comment type="similarity">
    <text evidence="4 14">Belongs to the diacylglycerol acyltransferase family.</text>
</comment>
<dbReference type="CDD" id="cd07987">
    <property type="entry name" value="LPLAT_MGAT-like"/>
    <property type="match status" value="1"/>
</dbReference>
<evidence type="ECO:0000256" key="2">
    <source>
        <dbReference type="ARBA" id="ARBA00004771"/>
    </source>
</evidence>
<keyword evidence="10 14" id="KW-1133">Transmembrane helix</keyword>
<comment type="pathway">
    <text evidence="2">Glycerolipid metabolism; triacylglycerol biosynthesis.</text>
</comment>
<keyword evidence="12 14" id="KW-0472">Membrane</keyword>
<evidence type="ECO:0000256" key="12">
    <source>
        <dbReference type="ARBA" id="ARBA00023136"/>
    </source>
</evidence>
<evidence type="ECO:0000256" key="6">
    <source>
        <dbReference type="ARBA" id="ARBA00022679"/>
    </source>
</evidence>
<dbReference type="Pfam" id="PF03982">
    <property type="entry name" value="DAGAT"/>
    <property type="match status" value="1"/>
</dbReference>
<keyword evidence="5" id="KW-0444">Lipid biosynthesis</keyword>
<dbReference type="GO" id="GO:0005789">
    <property type="term" value="C:endoplasmic reticulum membrane"/>
    <property type="evidence" value="ECO:0007669"/>
    <property type="project" value="UniProtKB-SubCell"/>
</dbReference>
<organism evidence="15">
    <name type="scientific">Parasacculina yatsui</name>
    <dbReference type="NCBI Taxonomy" id="2836420"/>
    <lineage>
        <taxon>Eukaryota</taxon>
        <taxon>Metazoa</taxon>
        <taxon>Ecdysozoa</taxon>
        <taxon>Arthropoda</taxon>
        <taxon>Crustacea</taxon>
        <taxon>Multicrustacea</taxon>
        <taxon>Cirripedia</taxon>
        <taxon>Rhizocephala</taxon>
        <taxon>Polyascidae</taxon>
        <taxon>Parasacculina</taxon>
    </lineage>
</organism>
<dbReference type="InterPro" id="IPR007130">
    <property type="entry name" value="DAGAT"/>
</dbReference>
<comment type="pathway">
    <text evidence="3">Lipid metabolism.</text>
</comment>
<evidence type="ECO:0000256" key="11">
    <source>
        <dbReference type="ARBA" id="ARBA00023098"/>
    </source>
</evidence>
<keyword evidence="11" id="KW-0443">Lipid metabolism</keyword>
<evidence type="ECO:0000256" key="8">
    <source>
        <dbReference type="ARBA" id="ARBA00022798"/>
    </source>
</evidence>
<dbReference type="AlphaFoldDB" id="A0A8K1VCG6"/>
<dbReference type="GO" id="GO:0019432">
    <property type="term" value="P:triglyceride biosynthetic process"/>
    <property type="evidence" value="ECO:0007669"/>
    <property type="project" value="TreeGrafter"/>
</dbReference>
<keyword evidence="7 14" id="KW-0812">Transmembrane</keyword>
<dbReference type="GO" id="GO:0004144">
    <property type="term" value="F:diacylglycerol O-acyltransferase activity"/>
    <property type="evidence" value="ECO:0007669"/>
    <property type="project" value="TreeGrafter"/>
</dbReference>
<sequence length="341" mass="38873">MSLRVFGLVFAPLRLPLRRRLQTAAVAFWIGSFLLMGLLFSLFLLYLLAFTRWWFISLAYTLWMWTDLDICNRGGRRCQWVRKWAVWRYFRDYFPVNLVKTCDLDPKQNYIVGSHPHGMLCIGAFCNFATEGNDFSSHYPGMVSHLLTLEGNYHVPLYREFFLTSGGLACTRRSMEYVLRGPERGHMLVVVAGGASEALIAQPGTNRIILASRKGFVKVALTTGTSLVPSFSFGETETYAQVSNPEGSVLLRLQRWFRNRFGLAPVLLMGRGIFQYSFGVLPHRKPVTVVVGAPIYVDKTDSPSQQDIDDLHARYMEALQKLYDSHKHNYLPDPSVQLEIV</sequence>
<feature type="transmembrane region" description="Helical" evidence="14">
    <location>
        <begin position="21"/>
        <end position="47"/>
    </location>
</feature>
<keyword evidence="8" id="KW-0319">Glycerol metabolism</keyword>
<accession>A0A8K1VCG6</accession>
<keyword evidence="13" id="KW-0012">Acyltransferase</keyword>
<evidence type="ECO:0000256" key="14">
    <source>
        <dbReference type="RuleBase" id="RU367023"/>
    </source>
</evidence>
<evidence type="ECO:0000313" key="15">
    <source>
        <dbReference type="EMBL" id="UEK51601.1"/>
    </source>
</evidence>
<keyword evidence="6 14" id="KW-0808">Transferase</keyword>
<dbReference type="EC" id="2.3.1.-" evidence="14"/>
<reference evidence="15" key="1">
    <citation type="submission" date="2020-11" db="EMBL/GenBank/DDBJ databases">
        <title>Barnacle with a root-like body: structural and transcriptomic signatures of the interna, endoparasitic structure of the parasitic barnacle Sacculina yatsui.</title>
        <authorList>
            <person name="Wong Y.H."/>
            <person name="Okano K."/>
        </authorList>
    </citation>
    <scope>NUCLEOTIDE SEQUENCE</scope>
    <source>
        <tissue evidence="15">Endoparasitic structure interna</tissue>
    </source>
</reference>
<proteinExistence type="evidence at transcript level"/>
<comment type="caution">
    <text evidence="14">Lacks conserved residue(s) required for the propagation of feature annotation.</text>
</comment>
<protein>
    <recommendedName>
        <fullName evidence="14">Acyltransferase</fullName>
        <ecNumber evidence="14">2.3.1.-</ecNumber>
    </recommendedName>
</protein>
<comment type="subcellular location">
    <subcellularLocation>
        <location evidence="1 14">Endoplasmic reticulum membrane</location>
        <topology evidence="1 14">Multi-pass membrane protein</topology>
    </subcellularLocation>
</comment>
<dbReference type="EMBL" id="MW292205">
    <property type="protein sequence ID" value="UEK51601.1"/>
    <property type="molecule type" value="mRNA"/>
</dbReference>
<dbReference type="GO" id="GO:0006071">
    <property type="term" value="P:glycerol metabolic process"/>
    <property type="evidence" value="ECO:0007669"/>
    <property type="project" value="UniProtKB-KW"/>
</dbReference>
<dbReference type="PANTHER" id="PTHR12317:SF0">
    <property type="entry name" value="ACYLTRANSFERASE"/>
    <property type="match status" value="1"/>
</dbReference>
<evidence type="ECO:0000256" key="13">
    <source>
        <dbReference type="ARBA" id="ARBA00023315"/>
    </source>
</evidence>
<evidence type="ECO:0000256" key="7">
    <source>
        <dbReference type="ARBA" id="ARBA00022692"/>
    </source>
</evidence>
<evidence type="ECO:0000256" key="4">
    <source>
        <dbReference type="ARBA" id="ARBA00005420"/>
    </source>
</evidence>
<evidence type="ECO:0000256" key="5">
    <source>
        <dbReference type="ARBA" id="ARBA00022516"/>
    </source>
</evidence>
<dbReference type="PANTHER" id="PTHR12317">
    <property type="entry name" value="DIACYLGLYCEROL O-ACYLTRANSFERASE"/>
    <property type="match status" value="1"/>
</dbReference>
<evidence type="ECO:0000256" key="9">
    <source>
        <dbReference type="ARBA" id="ARBA00022824"/>
    </source>
</evidence>